<evidence type="ECO:0000313" key="1">
    <source>
        <dbReference type="EMBL" id="CAB4169259.1"/>
    </source>
</evidence>
<dbReference type="EMBL" id="LR796837">
    <property type="protein sequence ID" value="CAB4169259.1"/>
    <property type="molecule type" value="Genomic_DNA"/>
</dbReference>
<sequence>MSEKVVWVPLPGSQTLAMSCPAQIIVYHGSRGPGKTDSQLMRFRAKVGQGYGRHWRGIIFDREYKNLDDLVSKSMRWFPEFKDNCRFINSKSDYKWVWKTGEELLFRTVKKDQDYWGFHGQEFPFIGWNELTKYPNGNLFEMMMSCNRSSFRPEDFPFYINGDVLRKKGLIHHVPSTHKFAEQRLLPEINLEVFATCNPHGPGHNWVKRRFISASRMGEILKNKVNVYNPRTQKREDVFKTQTHIFGSYRENKYLSPEYVATLESIDEPNKKRAWLMGDWDVVAGGMFDDLWDSKLHILEPFTIPDTWRIDRSFDWGSSHPFSVGWWAESDGSEVILPDGTKRSTIRGDVFRIGEWYGWNGRPNEGLRMLAGDIAQGIIERELSMGIYKRVHPGPADNSIYDVENGNSIGASMANPVRINGNNYPGVTWIRSDKSSGSRKAGWEKMRLYMKQGKPQVIIDKDTKEKTIIPREKPGMFVFSNCKLFIDLVPILPRDEIDPDDVDTDAEDHIGDEARYKLLSIGVGAKGGRTKGTQ</sequence>
<evidence type="ECO:0008006" key="3">
    <source>
        <dbReference type="Google" id="ProtNLM"/>
    </source>
</evidence>
<dbReference type="PROSITE" id="PS51257">
    <property type="entry name" value="PROKAR_LIPOPROTEIN"/>
    <property type="match status" value="1"/>
</dbReference>
<reference evidence="2" key="1">
    <citation type="submission" date="2020-05" db="EMBL/GenBank/DDBJ databases">
        <authorList>
            <person name="Chiriac C."/>
            <person name="Salcher M."/>
            <person name="Ghai R."/>
            <person name="Kavagutti S V."/>
        </authorList>
    </citation>
    <scope>NUCLEOTIDE SEQUENCE</scope>
</reference>
<name>A0A6J7X762_9CAUD</name>
<evidence type="ECO:0000313" key="2">
    <source>
        <dbReference type="EMBL" id="CAB5226918.1"/>
    </source>
</evidence>
<protein>
    <recommendedName>
        <fullName evidence="3">Terminase-like family</fullName>
    </recommendedName>
</protein>
<dbReference type="InterPro" id="IPR027417">
    <property type="entry name" value="P-loop_NTPase"/>
</dbReference>
<dbReference type="Gene3D" id="3.40.50.300">
    <property type="entry name" value="P-loop containing nucleotide triphosphate hydrolases"/>
    <property type="match status" value="1"/>
</dbReference>
<dbReference type="EMBL" id="LR798364">
    <property type="protein sequence ID" value="CAB5226918.1"/>
    <property type="molecule type" value="Genomic_DNA"/>
</dbReference>
<proteinExistence type="predicted"/>
<dbReference type="Gene3D" id="3.30.420.280">
    <property type="match status" value="1"/>
</dbReference>
<organism evidence="2">
    <name type="scientific">uncultured Caudovirales phage</name>
    <dbReference type="NCBI Taxonomy" id="2100421"/>
    <lineage>
        <taxon>Viruses</taxon>
        <taxon>Duplodnaviria</taxon>
        <taxon>Heunggongvirae</taxon>
        <taxon>Uroviricota</taxon>
        <taxon>Caudoviricetes</taxon>
        <taxon>Peduoviridae</taxon>
        <taxon>Maltschvirus</taxon>
        <taxon>Maltschvirus maltsch</taxon>
    </lineage>
</organism>
<gene>
    <name evidence="2" type="ORF">UFOVP1516_58</name>
    <name evidence="1" type="ORF">UFOVP887_77</name>
</gene>
<accession>A0A6J7X762</accession>